<protein>
    <submittedName>
        <fullName evidence="1">Uncharacterized protein</fullName>
    </submittedName>
</protein>
<accession>A0A090W0P3</accession>
<evidence type="ECO:0000313" key="1">
    <source>
        <dbReference type="EMBL" id="GAL70585.1"/>
    </source>
</evidence>
<dbReference type="EMBL" id="BBNS01000006">
    <property type="protein sequence ID" value="GAL70585.1"/>
    <property type="molecule type" value="Genomic_DNA"/>
</dbReference>
<comment type="caution">
    <text evidence="1">The sequence shown here is derived from an EMBL/GenBank/DDBJ whole genome shotgun (WGS) entry which is preliminary data.</text>
</comment>
<reference evidence="1 2" key="1">
    <citation type="journal article" date="2014" name="Genome Announc.">
        <title>Draft Genome Sequence of Marine Flavobacterium Jejuia pallidilutea Strain 11shimoA1 and Pigmentation Mutants.</title>
        <authorList>
            <person name="Takatani N."/>
            <person name="Nakanishi M."/>
            <person name="Meirelles P."/>
            <person name="Mino S."/>
            <person name="Suda W."/>
            <person name="Oshima K."/>
            <person name="Hattori M."/>
            <person name="Ohkuma M."/>
            <person name="Hosokawa M."/>
            <person name="Miyashita K."/>
            <person name="Thompson F.L."/>
            <person name="Niwa A."/>
            <person name="Sawabe T."/>
            <person name="Sawabe T."/>
        </authorList>
    </citation>
    <scope>NUCLEOTIDE SEQUENCE [LARGE SCALE GENOMIC DNA]</scope>
    <source>
        <strain evidence="2">JCM19302</strain>
    </source>
</reference>
<evidence type="ECO:0000313" key="2">
    <source>
        <dbReference type="Proteomes" id="UP000029646"/>
    </source>
</evidence>
<dbReference type="AlphaFoldDB" id="A0A090W0P3"/>
<dbReference type="RefSeq" id="WP_369385192.1">
    <property type="nucleotide sequence ID" value="NZ_BBNS01000006.1"/>
</dbReference>
<sequence>MGQFNDFFPDENGNIKKRIILKVSDFRSALIQGKFLAKKGLWVSEYRIESGLNCGGHAFATDGYLLGPVLEEFKTKRKELQEAIQAVLNQELLNQNRMVPKQPLSIEITAQGGVGTEEEHSFLLEHYDLDSVGWGSPFLLVPEATTVDEKTLDKLTKAKENDLYLSDISPLGVPFNNLRNNTKDIEKQRLIDKNRPGSSCPKKLWRWTKSLRKRVYVQHLESTST</sequence>
<gene>
    <name evidence="1" type="ORF">JCM19302_1494</name>
</gene>
<organism evidence="1 2">
    <name type="scientific">Jejuia pallidilutea</name>
    <dbReference type="NCBI Taxonomy" id="504487"/>
    <lineage>
        <taxon>Bacteria</taxon>
        <taxon>Pseudomonadati</taxon>
        <taxon>Bacteroidota</taxon>
        <taxon>Flavobacteriia</taxon>
        <taxon>Flavobacteriales</taxon>
        <taxon>Flavobacteriaceae</taxon>
        <taxon>Jejuia</taxon>
    </lineage>
</organism>
<proteinExistence type="predicted"/>
<name>A0A090W0P3_9FLAO</name>
<dbReference type="Proteomes" id="UP000029646">
    <property type="component" value="Unassembled WGS sequence"/>
</dbReference>